<comment type="caution">
    <text evidence="2">The sequence shown here is derived from an EMBL/GenBank/DDBJ whole genome shotgun (WGS) entry which is preliminary data.</text>
</comment>
<feature type="transmembrane region" description="Helical" evidence="1">
    <location>
        <begin position="238"/>
        <end position="256"/>
    </location>
</feature>
<reference evidence="2" key="1">
    <citation type="submission" date="2023-06" db="EMBL/GenBank/DDBJ databases">
        <authorList>
            <consortium name="Lawrence Berkeley National Laboratory"/>
            <person name="Ahrendt S."/>
            <person name="Sahu N."/>
            <person name="Indic B."/>
            <person name="Wong-Bajracharya J."/>
            <person name="Merenyi Z."/>
            <person name="Ke H.-M."/>
            <person name="Monk M."/>
            <person name="Kocsube S."/>
            <person name="Drula E."/>
            <person name="Lipzen A."/>
            <person name="Balint B."/>
            <person name="Henrissat B."/>
            <person name="Andreopoulos B."/>
            <person name="Martin F.M."/>
            <person name="Harder C.B."/>
            <person name="Rigling D."/>
            <person name="Ford K.L."/>
            <person name="Foster G.D."/>
            <person name="Pangilinan J."/>
            <person name="Papanicolaou A."/>
            <person name="Barry K."/>
            <person name="LaButti K."/>
            <person name="Viragh M."/>
            <person name="Koriabine M."/>
            <person name="Yan M."/>
            <person name="Riley R."/>
            <person name="Champramary S."/>
            <person name="Plett K.L."/>
            <person name="Tsai I.J."/>
            <person name="Slot J."/>
            <person name="Sipos G."/>
            <person name="Plett J."/>
            <person name="Nagy L.G."/>
            <person name="Grigoriev I.V."/>
        </authorList>
    </citation>
    <scope>NUCLEOTIDE SEQUENCE</scope>
    <source>
        <strain evidence="2">ICMP 16352</strain>
    </source>
</reference>
<name>A0AA39P608_9AGAR</name>
<dbReference type="Gene3D" id="3.30.40.10">
    <property type="entry name" value="Zinc/RING finger domain, C3HC4 (zinc finger)"/>
    <property type="match status" value="1"/>
</dbReference>
<sequence length="281" mass="31365">MVGREQDDDRANRDHVDTDERQCRICLDGADAERELGRLIRPCLCKGSISVSPALEKLAPRRRVHSSHAPSAITSIASRAPVSSALRRTQASRDILEANRRLSTSSASDTWRHLQPSLHNPCEPTIYYSSSYFYVSPLEVFRDLVSAALRIIQDEDFVAVFDEALPRGRGGETMMGATREPSAAGVLRNVIQRFLLGLPLIGAGSLIHMLFSLPFLGPLHWLARYRGNRRRNNNSRDITALIIIALIIVGAARALYKVYQLTQKVTKRLLLRAEDAILEVN</sequence>
<accession>A0AA39P608</accession>
<evidence type="ECO:0000313" key="2">
    <source>
        <dbReference type="EMBL" id="KAK0478232.1"/>
    </source>
</evidence>
<keyword evidence="3" id="KW-1185">Reference proteome</keyword>
<evidence type="ECO:0000256" key="1">
    <source>
        <dbReference type="SAM" id="Phobius"/>
    </source>
</evidence>
<organism evidence="2 3">
    <name type="scientific">Armillaria novae-zelandiae</name>
    <dbReference type="NCBI Taxonomy" id="153914"/>
    <lineage>
        <taxon>Eukaryota</taxon>
        <taxon>Fungi</taxon>
        <taxon>Dikarya</taxon>
        <taxon>Basidiomycota</taxon>
        <taxon>Agaricomycotina</taxon>
        <taxon>Agaricomycetes</taxon>
        <taxon>Agaricomycetidae</taxon>
        <taxon>Agaricales</taxon>
        <taxon>Marasmiineae</taxon>
        <taxon>Physalacriaceae</taxon>
        <taxon>Armillaria</taxon>
    </lineage>
</organism>
<feature type="transmembrane region" description="Helical" evidence="1">
    <location>
        <begin position="194"/>
        <end position="217"/>
    </location>
</feature>
<evidence type="ECO:0008006" key="4">
    <source>
        <dbReference type="Google" id="ProtNLM"/>
    </source>
</evidence>
<keyword evidence="1" id="KW-1133">Transmembrane helix</keyword>
<keyword evidence="1" id="KW-0472">Membrane</keyword>
<gene>
    <name evidence="2" type="ORF">IW261DRAFT_1565214</name>
</gene>
<dbReference type="EMBL" id="JAUEPR010000014">
    <property type="protein sequence ID" value="KAK0478232.1"/>
    <property type="molecule type" value="Genomic_DNA"/>
</dbReference>
<proteinExistence type="predicted"/>
<dbReference type="AlphaFoldDB" id="A0AA39P608"/>
<keyword evidence="1" id="KW-0812">Transmembrane</keyword>
<dbReference type="InterPro" id="IPR013083">
    <property type="entry name" value="Znf_RING/FYVE/PHD"/>
</dbReference>
<evidence type="ECO:0000313" key="3">
    <source>
        <dbReference type="Proteomes" id="UP001175227"/>
    </source>
</evidence>
<dbReference type="Proteomes" id="UP001175227">
    <property type="component" value="Unassembled WGS sequence"/>
</dbReference>
<protein>
    <recommendedName>
        <fullName evidence="4">RING-CH-type domain-containing protein</fullName>
    </recommendedName>
</protein>